<sequence length="98" mass="10767">MNHAVDIREWRDRDAADTEAYEIGVLEAVHVDTTTDGTAMATIRTGLPIRHRLVFVPIDDAIVGPGHLKRSSGTADWPTSPVRPANGNWRAADHLWTG</sequence>
<keyword evidence="3" id="KW-1185">Reference proteome</keyword>
<gene>
    <name evidence="2" type="ORF">QF035_005628</name>
</gene>
<dbReference type="SUPFAM" id="SSF50346">
    <property type="entry name" value="PRC-barrel domain"/>
    <property type="match status" value="1"/>
</dbReference>
<name>A0ABU0SZ75_9ACTN</name>
<evidence type="ECO:0000313" key="2">
    <source>
        <dbReference type="EMBL" id="MDQ1028046.1"/>
    </source>
</evidence>
<protein>
    <recommendedName>
        <fullName evidence="4">Acetyltransferase</fullName>
    </recommendedName>
</protein>
<evidence type="ECO:0000256" key="1">
    <source>
        <dbReference type="SAM" id="MobiDB-lite"/>
    </source>
</evidence>
<dbReference type="InterPro" id="IPR011033">
    <property type="entry name" value="PRC_barrel-like_sf"/>
</dbReference>
<evidence type="ECO:0008006" key="4">
    <source>
        <dbReference type="Google" id="ProtNLM"/>
    </source>
</evidence>
<accession>A0ABU0SZ75</accession>
<comment type="caution">
    <text evidence="2">The sequence shown here is derived from an EMBL/GenBank/DDBJ whole genome shotgun (WGS) entry which is preliminary data.</text>
</comment>
<organism evidence="2 3">
    <name type="scientific">Streptomyces umbrinus</name>
    <dbReference type="NCBI Taxonomy" id="67370"/>
    <lineage>
        <taxon>Bacteria</taxon>
        <taxon>Bacillati</taxon>
        <taxon>Actinomycetota</taxon>
        <taxon>Actinomycetes</taxon>
        <taxon>Kitasatosporales</taxon>
        <taxon>Streptomycetaceae</taxon>
        <taxon>Streptomyces</taxon>
        <taxon>Streptomyces phaeochromogenes group</taxon>
    </lineage>
</organism>
<dbReference type="Proteomes" id="UP001230328">
    <property type="component" value="Unassembled WGS sequence"/>
</dbReference>
<dbReference type="RefSeq" id="WP_373466735.1">
    <property type="nucleotide sequence ID" value="NZ_JAUSZI010000002.1"/>
</dbReference>
<dbReference type="EMBL" id="JAUSZI010000002">
    <property type="protein sequence ID" value="MDQ1028046.1"/>
    <property type="molecule type" value="Genomic_DNA"/>
</dbReference>
<proteinExistence type="predicted"/>
<evidence type="ECO:0000313" key="3">
    <source>
        <dbReference type="Proteomes" id="UP001230328"/>
    </source>
</evidence>
<reference evidence="2 3" key="1">
    <citation type="submission" date="2023-07" db="EMBL/GenBank/DDBJ databases">
        <title>Comparative genomics of wheat-associated soil bacteria to identify genetic determinants of phenazine resistance.</title>
        <authorList>
            <person name="Mouncey N."/>
        </authorList>
    </citation>
    <scope>NUCLEOTIDE SEQUENCE [LARGE SCALE GENOMIC DNA]</scope>
    <source>
        <strain evidence="2 3">V2I4</strain>
    </source>
</reference>
<feature type="region of interest" description="Disordered" evidence="1">
    <location>
        <begin position="69"/>
        <end position="88"/>
    </location>
</feature>